<dbReference type="AlphaFoldDB" id="A0A2T7PQF8"/>
<accession>A0A2T7PQF8</accession>
<dbReference type="GO" id="GO:0000139">
    <property type="term" value="C:Golgi membrane"/>
    <property type="evidence" value="ECO:0007669"/>
    <property type="project" value="UniProtKB-SubCell"/>
</dbReference>
<dbReference type="GO" id="GO:0006493">
    <property type="term" value="P:protein O-linked glycosylation"/>
    <property type="evidence" value="ECO:0007669"/>
    <property type="project" value="TreeGrafter"/>
</dbReference>
<dbReference type="PANTHER" id="PTHR11214:SF3">
    <property type="entry name" value="BETA-1,3-GALACTOSYLTRANSFERASE 6"/>
    <property type="match status" value="1"/>
</dbReference>
<comment type="subcellular location">
    <subcellularLocation>
        <location evidence="2 15">Golgi apparatus membrane</location>
        <topology evidence="2 15">Single-pass type II membrane protein</topology>
    </subcellularLocation>
</comment>
<dbReference type="Gene3D" id="3.90.550.50">
    <property type="match status" value="1"/>
</dbReference>
<keyword evidence="17" id="KW-1185">Reference proteome</keyword>
<comment type="similarity">
    <text evidence="5 15">Belongs to the glycosyltransferase 31 family.</text>
</comment>
<dbReference type="OrthoDB" id="1158011at2759"/>
<evidence type="ECO:0000313" key="17">
    <source>
        <dbReference type="Proteomes" id="UP000245119"/>
    </source>
</evidence>
<evidence type="ECO:0000256" key="14">
    <source>
        <dbReference type="ARBA" id="ARBA00023211"/>
    </source>
</evidence>
<evidence type="ECO:0000256" key="11">
    <source>
        <dbReference type="ARBA" id="ARBA00023034"/>
    </source>
</evidence>
<comment type="pathway">
    <text evidence="3">Glycan metabolism; chondroitin sulfate biosynthesis.</text>
</comment>
<dbReference type="GO" id="GO:0006024">
    <property type="term" value="P:glycosaminoglycan biosynthetic process"/>
    <property type="evidence" value="ECO:0007669"/>
    <property type="project" value="UniProtKB-ARBA"/>
</dbReference>
<dbReference type="EC" id="2.4.1.-" evidence="15"/>
<evidence type="ECO:0000256" key="3">
    <source>
        <dbReference type="ARBA" id="ARBA00004840"/>
    </source>
</evidence>
<keyword evidence="10" id="KW-1133">Transmembrane helix</keyword>
<evidence type="ECO:0000256" key="15">
    <source>
        <dbReference type="RuleBase" id="RU363063"/>
    </source>
</evidence>
<evidence type="ECO:0000256" key="13">
    <source>
        <dbReference type="ARBA" id="ARBA00023180"/>
    </source>
</evidence>
<dbReference type="FunFam" id="3.90.550.50:FF:000018">
    <property type="entry name" value="Hexosyltransferase"/>
    <property type="match status" value="1"/>
</dbReference>
<keyword evidence="9" id="KW-0735">Signal-anchor</keyword>
<organism evidence="16 17">
    <name type="scientific">Pomacea canaliculata</name>
    <name type="common">Golden apple snail</name>
    <dbReference type="NCBI Taxonomy" id="400727"/>
    <lineage>
        <taxon>Eukaryota</taxon>
        <taxon>Metazoa</taxon>
        <taxon>Spiralia</taxon>
        <taxon>Lophotrochozoa</taxon>
        <taxon>Mollusca</taxon>
        <taxon>Gastropoda</taxon>
        <taxon>Caenogastropoda</taxon>
        <taxon>Architaenioglossa</taxon>
        <taxon>Ampullarioidea</taxon>
        <taxon>Ampullariidae</taxon>
        <taxon>Pomacea</taxon>
    </lineage>
</organism>
<evidence type="ECO:0000256" key="6">
    <source>
        <dbReference type="ARBA" id="ARBA00022676"/>
    </source>
</evidence>
<dbReference type="Pfam" id="PF01762">
    <property type="entry name" value="Galactosyl_T"/>
    <property type="match status" value="1"/>
</dbReference>
<comment type="cofactor">
    <cofactor evidence="1">
        <name>Mn(2+)</name>
        <dbReference type="ChEBI" id="CHEBI:29035"/>
    </cofactor>
</comment>
<keyword evidence="8" id="KW-0812">Transmembrane</keyword>
<evidence type="ECO:0000256" key="4">
    <source>
        <dbReference type="ARBA" id="ARBA00005093"/>
    </source>
</evidence>
<reference evidence="16 17" key="1">
    <citation type="submission" date="2018-04" db="EMBL/GenBank/DDBJ databases">
        <title>The genome of golden apple snail Pomacea canaliculata provides insight into stress tolerance and invasive adaptation.</title>
        <authorList>
            <person name="Liu C."/>
            <person name="Liu B."/>
            <person name="Ren Y."/>
            <person name="Zhang Y."/>
            <person name="Wang H."/>
            <person name="Li S."/>
            <person name="Jiang F."/>
            <person name="Yin L."/>
            <person name="Zhang G."/>
            <person name="Qian W."/>
            <person name="Fan W."/>
        </authorList>
    </citation>
    <scope>NUCLEOTIDE SEQUENCE [LARGE SCALE GENOMIC DNA]</scope>
    <source>
        <strain evidence="16">SZHN2017</strain>
        <tissue evidence="16">Muscle</tissue>
    </source>
</reference>
<dbReference type="InterPro" id="IPR002659">
    <property type="entry name" value="Glyco_trans_31"/>
</dbReference>
<evidence type="ECO:0000256" key="9">
    <source>
        <dbReference type="ARBA" id="ARBA00022968"/>
    </source>
</evidence>
<evidence type="ECO:0000256" key="8">
    <source>
        <dbReference type="ARBA" id="ARBA00022692"/>
    </source>
</evidence>
<keyword evidence="6 15" id="KW-0328">Glycosyltransferase</keyword>
<evidence type="ECO:0000256" key="2">
    <source>
        <dbReference type="ARBA" id="ARBA00004323"/>
    </source>
</evidence>
<dbReference type="GO" id="GO:0047220">
    <property type="term" value="F:galactosylxylosylprotein 3-beta-galactosyltransferase activity"/>
    <property type="evidence" value="ECO:0007669"/>
    <property type="project" value="TreeGrafter"/>
</dbReference>
<keyword evidence="12" id="KW-0472">Membrane</keyword>
<evidence type="ECO:0000256" key="10">
    <source>
        <dbReference type="ARBA" id="ARBA00022989"/>
    </source>
</evidence>
<evidence type="ECO:0000313" key="16">
    <source>
        <dbReference type="EMBL" id="PVD35607.1"/>
    </source>
</evidence>
<dbReference type="Proteomes" id="UP000245119">
    <property type="component" value="Linkage Group LG2"/>
</dbReference>
<protein>
    <recommendedName>
        <fullName evidence="15">Hexosyltransferase</fullName>
        <ecNumber evidence="15">2.4.1.-</ecNumber>
    </recommendedName>
</protein>
<keyword evidence="14" id="KW-0464">Manganese</keyword>
<keyword evidence="11 15" id="KW-0333">Golgi apparatus</keyword>
<evidence type="ECO:0000256" key="12">
    <source>
        <dbReference type="ARBA" id="ARBA00023136"/>
    </source>
</evidence>
<sequence length="305" mass="35462">MPCDDKTYGLLSNDLSRSRSKAFWQQHFLAPSRDLKAFLVVIVISTPEKHEERDSIRETWLSQPPSNVLSKFVIGTHNLNVDVSQSIQREYTTHGDLLLLQDLTDSYKNLTAKLIRSLQWVDQNVDYKFLLKTDDDSFVKLGLLVRELQQKSDQRLYWGFFNGRAHVKKSGKWAEPDWFLCDRYVPYALGGGYVISSDLVHYISSNTEYLQQYLSEDVSLGTWLGPLKINRVHDERFDTEFVSRGCQNNYLITHKQSAASMRDLYNNLQMLGHMCKTETIKRESYIYNWNVLPSQCCARNDKILP</sequence>
<gene>
    <name evidence="16" type="ORF">C0Q70_02570</name>
</gene>
<dbReference type="STRING" id="400727.A0A2T7PQF8"/>
<dbReference type="PANTHER" id="PTHR11214">
    <property type="entry name" value="BETA-1,3-N-ACETYLGLUCOSAMINYLTRANSFERASE"/>
    <property type="match status" value="1"/>
</dbReference>
<name>A0A2T7PQF8_POMCA</name>
<dbReference type="EMBL" id="PZQS01000002">
    <property type="protein sequence ID" value="PVD35607.1"/>
    <property type="molecule type" value="Genomic_DNA"/>
</dbReference>
<evidence type="ECO:0000256" key="1">
    <source>
        <dbReference type="ARBA" id="ARBA00001936"/>
    </source>
</evidence>
<proteinExistence type="inferred from homology"/>
<comment type="caution">
    <text evidence="16">The sequence shown here is derived from an EMBL/GenBank/DDBJ whole genome shotgun (WGS) entry which is preliminary data.</text>
</comment>
<comment type="pathway">
    <text evidence="4">Glycan metabolism; heparan sulfate biosynthesis.</text>
</comment>
<evidence type="ECO:0000256" key="5">
    <source>
        <dbReference type="ARBA" id="ARBA00008661"/>
    </source>
</evidence>
<keyword evidence="13" id="KW-0325">Glycoprotein</keyword>
<evidence type="ECO:0000256" key="7">
    <source>
        <dbReference type="ARBA" id="ARBA00022679"/>
    </source>
</evidence>
<keyword evidence="7" id="KW-0808">Transferase</keyword>